<dbReference type="EMBL" id="BDIP01001085">
    <property type="protein sequence ID" value="GIQ83529.1"/>
    <property type="molecule type" value="Genomic_DNA"/>
</dbReference>
<keyword evidence="2" id="KW-1185">Reference proteome</keyword>
<comment type="caution">
    <text evidence="1">The sequence shown here is derived from an EMBL/GenBank/DDBJ whole genome shotgun (WGS) entry which is preliminary data.</text>
</comment>
<name>A0A9K3CUG1_9EUKA</name>
<gene>
    <name evidence="1" type="ORF">KIPB_004870</name>
</gene>
<dbReference type="Gene3D" id="2.130.10.10">
    <property type="entry name" value="YVTN repeat-like/Quinoprotein amine dehydrogenase"/>
    <property type="match status" value="1"/>
</dbReference>
<evidence type="ECO:0000313" key="2">
    <source>
        <dbReference type="Proteomes" id="UP000265618"/>
    </source>
</evidence>
<reference evidence="1 2" key="1">
    <citation type="journal article" date="2018" name="PLoS ONE">
        <title>The draft genome of Kipferlia bialata reveals reductive genome evolution in fornicate parasites.</title>
        <authorList>
            <person name="Tanifuji G."/>
            <person name="Takabayashi S."/>
            <person name="Kume K."/>
            <person name="Takagi M."/>
            <person name="Nakayama T."/>
            <person name="Kamikawa R."/>
            <person name="Inagaki Y."/>
            <person name="Hashimoto T."/>
        </authorList>
    </citation>
    <scope>NUCLEOTIDE SEQUENCE [LARGE SCALE GENOMIC DNA]</scope>
    <source>
        <strain evidence="1">NY0173</strain>
    </source>
</reference>
<dbReference type="Proteomes" id="UP000265618">
    <property type="component" value="Unassembled WGS sequence"/>
</dbReference>
<dbReference type="InterPro" id="IPR036322">
    <property type="entry name" value="WD40_repeat_dom_sf"/>
</dbReference>
<dbReference type="SUPFAM" id="SSF50978">
    <property type="entry name" value="WD40 repeat-like"/>
    <property type="match status" value="1"/>
</dbReference>
<dbReference type="AlphaFoldDB" id="A0A9K3CUG1"/>
<proteinExistence type="predicted"/>
<protein>
    <submittedName>
        <fullName evidence="1">Uncharacterized protein</fullName>
    </submittedName>
</protein>
<evidence type="ECO:0000313" key="1">
    <source>
        <dbReference type="EMBL" id="GIQ83529.1"/>
    </source>
</evidence>
<dbReference type="InterPro" id="IPR015943">
    <property type="entry name" value="WD40/YVTN_repeat-like_dom_sf"/>
</dbReference>
<organism evidence="1 2">
    <name type="scientific">Kipferlia bialata</name>
    <dbReference type="NCBI Taxonomy" id="797122"/>
    <lineage>
        <taxon>Eukaryota</taxon>
        <taxon>Metamonada</taxon>
        <taxon>Carpediemonas-like organisms</taxon>
        <taxon>Kipferlia</taxon>
    </lineage>
</organism>
<sequence>MSRFEVTSAFLEASPVALVMPPPSPSSSSVLVSVANVAGVEDIFQMYELRTGIGSTPSLRRLPLALPPLPIHPTGLCHPSRSQAVLAGEDGSLILLSVSLSRDDSPSSVRATSLSKLPSPIGPMAANRHNGRVAVPAGDMSLSLFSPAMQIQHRIPAVSGSPISATEWIGVAMVAVGSLAGTLRVFDAANTVATGIRECVYECHFPESVLSLCVLDAKTDDTPGDLLVGLCDGSIHLVDTQAQAQESRCIFSPSQPGCVTGSDAPLQAGGISSLCVLNGSVVASTLNGRVLSIPLSPVYTAPMADMAESNPDTPMCLSLVGTVASAPPPSGCVSLASSPCAFLTGVAQVQPFNGYGAVYMAAGPDMRAVIVCSQ</sequence>
<accession>A0A9K3CUG1</accession>